<dbReference type="Gene3D" id="2.70.98.10">
    <property type="match status" value="1"/>
</dbReference>
<dbReference type="AlphaFoldDB" id="E8MD07"/>
<evidence type="ECO:0000256" key="11">
    <source>
        <dbReference type="PIRSR" id="PIRSR005096-3"/>
    </source>
</evidence>
<dbReference type="PIRSF" id="PIRSF005096">
    <property type="entry name" value="GALM"/>
    <property type="match status" value="1"/>
</dbReference>
<dbReference type="PANTHER" id="PTHR10091">
    <property type="entry name" value="ALDOSE-1-EPIMERASE"/>
    <property type="match status" value="1"/>
</dbReference>
<evidence type="ECO:0000256" key="9">
    <source>
        <dbReference type="PIRSR" id="PIRSR005096-1"/>
    </source>
</evidence>
<evidence type="ECO:0000256" key="1">
    <source>
        <dbReference type="ARBA" id="ARBA00001614"/>
    </source>
</evidence>
<feature type="active site" description="Proton donor" evidence="9">
    <location>
        <position position="180"/>
    </location>
</feature>
<comment type="similarity">
    <text evidence="3 8">Belongs to the aldose epimerase family.</text>
</comment>
<comment type="caution">
    <text evidence="12">The sequence shown here is derived from an EMBL/GenBank/DDBJ whole genome shotgun (WGS) entry which is preliminary data.</text>
</comment>
<dbReference type="SUPFAM" id="SSF74650">
    <property type="entry name" value="Galactose mutarotase-like"/>
    <property type="match status" value="1"/>
</dbReference>
<evidence type="ECO:0000256" key="5">
    <source>
        <dbReference type="ARBA" id="ARBA00014165"/>
    </source>
</evidence>
<protein>
    <recommendedName>
        <fullName evidence="5 8">Aldose 1-epimerase</fullName>
        <ecNumber evidence="4 8">5.1.3.3</ecNumber>
    </recommendedName>
</protein>
<dbReference type="InterPro" id="IPR011013">
    <property type="entry name" value="Gal_mutarotase_sf_dom"/>
</dbReference>
<feature type="active site" description="Proton acceptor" evidence="9">
    <location>
        <position position="315"/>
    </location>
</feature>
<dbReference type="GO" id="GO:0004034">
    <property type="term" value="F:aldose 1-epimerase activity"/>
    <property type="evidence" value="ECO:0007669"/>
    <property type="project" value="UniProtKB-EC"/>
</dbReference>
<dbReference type="InterPro" id="IPR047215">
    <property type="entry name" value="Galactose_mutarotase-like"/>
</dbReference>
<dbReference type="InterPro" id="IPR014718">
    <property type="entry name" value="GH-type_carb-bd"/>
</dbReference>
<proteinExistence type="inferred from homology"/>
<dbReference type="Proteomes" id="UP000006228">
    <property type="component" value="Unassembled WGS sequence"/>
</dbReference>
<feature type="binding site" evidence="11">
    <location>
        <begin position="180"/>
        <end position="182"/>
    </location>
    <ligand>
        <name>beta-D-galactose</name>
        <dbReference type="ChEBI" id="CHEBI:27667"/>
    </ligand>
</feature>
<accession>E8MD07</accession>
<dbReference type="PANTHER" id="PTHR10091:SF0">
    <property type="entry name" value="GALACTOSE MUTAROTASE"/>
    <property type="match status" value="1"/>
</dbReference>
<dbReference type="GO" id="GO:0006006">
    <property type="term" value="P:glucose metabolic process"/>
    <property type="evidence" value="ECO:0007669"/>
    <property type="project" value="TreeGrafter"/>
</dbReference>
<dbReference type="InterPro" id="IPR013458">
    <property type="entry name" value="Ald_epimerase_bac"/>
</dbReference>
<dbReference type="OrthoDB" id="9779408at2"/>
<dbReference type="RefSeq" id="WP_008081311.1">
    <property type="nucleotide sequence ID" value="NZ_AEVT01000117.1"/>
</dbReference>
<dbReference type="EMBL" id="AEVT01000117">
    <property type="protein sequence ID" value="EGA68183.1"/>
    <property type="molecule type" value="Genomic_DNA"/>
</dbReference>
<dbReference type="GO" id="GO:0033499">
    <property type="term" value="P:galactose catabolic process via UDP-galactose, Leloir pathway"/>
    <property type="evidence" value="ECO:0007669"/>
    <property type="project" value="TreeGrafter"/>
</dbReference>
<dbReference type="InterPro" id="IPR008183">
    <property type="entry name" value="Aldose_1/G6P_1-epimerase"/>
</dbReference>
<name>E8MD07_PHOS4</name>
<comment type="catalytic activity">
    <reaction evidence="1 8">
        <text>alpha-D-glucose = beta-D-glucose</text>
        <dbReference type="Rhea" id="RHEA:10264"/>
        <dbReference type="ChEBI" id="CHEBI:15903"/>
        <dbReference type="ChEBI" id="CHEBI:17925"/>
        <dbReference type="EC" id="5.1.3.3"/>
    </reaction>
</comment>
<comment type="pathway">
    <text evidence="2 8">Carbohydrate metabolism; hexose metabolism.</text>
</comment>
<evidence type="ECO:0000256" key="2">
    <source>
        <dbReference type="ARBA" id="ARBA00005028"/>
    </source>
</evidence>
<dbReference type="PROSITE" id="PS00545">
    <property type="entry name" value="ALDOSE_1_EPIMERASE"/>
    <property type="match status" value="1"/>
</dbReference>
<organism evidence="12 13">
    <name type="scientific">Vibrio sinaloensis DSM 21326</name>
    <dbReference type="NCBI Taxonomy" id="945550"/>
    <lineage>
        <taxon>Bacteria</taxon>
        <taxon>Pseudomonadati</taxon>
        <taxon>Pseudomonadota</taxon>
        <taxon>Gammaproteobacteria</taxon>
        <taxon>Vibrionales</taxon>
        <taxon>Vibrionaceae</taxon>
        <taxon>Vibrio</taxon>
        <taxon>Vibrio oreintalis group</taxon>
    </lineage>
</organism>
<dbReference type="Pfam" id="PF01263">
    <property type="entry name" value="Aldose_epim"/>
    <property type="match status" value="1"/>
</dbReference>
<dbReference type="NCBIfam" id="TIGR02636">
    <property type="entry name" value="galM_Leloir"/>
    <property type="match status" value="1"/>
</dbReference>
<dbReference type="InterPro" id="IPR015443">
    <property type="entry name" value="Aldose_1-epimerase"/>
</dbReference>
<sequence>MVEQTWQNMTAQMAFDGQPAQLFELTNTVGMSVVLMDIGACVLSCRLPLACGEQREVVLGVGTMTDFERQASYMGVTVGRYANRIAKGKFFIDGQPYQLEQNQAGNCLHGGKLGFNKVRWQVVEHSACHVLFRYRSADGEQGFPGNLVVEALYRLTEQGALEIHYSAKTDAKTPVNLTNHSYFNLDGAEAGIDVRQHQLWIDAQQYLPTDSTGVPAGSLASVIGSGFDFTTEKVIARDFLSDDQQQAAKGYDHSYYFEPNRDTNQAVARLTSQDKKVAMSVITDKPAMQLYTGNWLSGTPSRSGEYSDYAGVALESQFLPDSPNHPEWPQPDCILHPEQEYRFTTCYLFHI</sequence>
<evidence type="ECO:0000313" key="12">
    <source>
        <dbReference type="EMBL" id="EGA68183.1"/>
    </source>
</evidence>
<dbReference type="EC" id="5.1.3.3" evidence="4 8"/>
<feature type="binding site" evidence="10">
    <location>
        <position position="252"/>
    </location>
    <ligand>
        <name>beta-D-galactose</name>
        <dbReference type="ChEBI" id="CHEBI:27667"/>
    </ligand>
</feature>
<evidence type="ECO:0000256" key="10">
    <source>
        <dbReference type="PIRSR" id="PIRSR005096-2"/>
    </source>
</evidence>
<dbReference type="CDD" id="cd09019">
    <property type="entry name" value="galactose_mutarotase_like"/>
    <property type="match status" value="1"/>
</dbReference>
<dbReference type="NCBIfam" id="NF008277">
    <property type="entry name" value="PRK11055.1"/>
    <property type="match status" value="1"/>
</dbReference>
<evidence type="ECO:0000313" key="13">
    <source>
        <dbReference type="Proteomes" id="UP000006228"/>
    </source>
</evidence>
<evidence type="ECO:0000256" key="7">
    <source>
        <dbReference type="ARBA" id="ARBA00023277"/>
    </source>
</evidence>
<evidence type="ECO:0000256" key="8">
    <source>
        <dbReference type="PIRNR" id="PIRNR005096"/>
    </source>
</evidence>
<dbReference type="eggNOG" id="COG2017">
    <property type="taxonomic scope" value="Bacteria"/>
</dbReference>
<keyword evidence="6 8" id="KW-0413">Isomerase</keyword>
<dbReference type="GeneID" id="95571419"/>
<dbReference type="GO" id="GO:0030246">
    <property type="term" value="F:carbohydrate binding"/>
    <property type="evidence" value="ECO:0007669"/>
    <property type="project" value="InterPro"/>
</dbReference>
<gene>
    <name evidence="12" type="primary">galM</name>
    <name evidence="12" type="ORF">VISI1226_15621</name>
</gene>
<dbReference type="InterPro" id="IPR018052">
    <property type="entry name" value="Ald1_epimerase_CS"/>
</dbReference>
<evidence type="ECO:0000256" key="4">
    <source>
        <dbReference type="ARBA" id="ARBA00013185"/>
    </source>
</evidence>
<reference evidence="12 13" key="1">
    <citation type="journal article" date="2012" name="Int. J. Syst. Evol. Microbiol.">
        <title>Vibrio caribbeanicus sp. nov., isolated from the marine sponge Scleritoderma cyanea.</title>
        <authorList>
            <person name="Hoffmann M."/>
            <person name="Monday S.R."/>
            <person name="Allard M.W."/>
            <person name="Strain E.A."/>
            <person name="Whittaker P."/>
            <person name="Naum M."/>
            <person name="McCarthy P.J."/>
            <person name="Lopez J.V."/>
            <person name="Fischer M."/>
            <person name="Brown E.W."/>
        </authorList>
    </citation>
    <scope>NUCLEOTIDE SEQUENCE [LARGE SCALE GENOMIC DNA]</scope>
    <source>
        <strain evidence="13">DSMZ 21326</strain>
    </source>
</reference>
<dbReference type="GO" id="GO:0005737">
    <property type="term" value="C:cytoplasm"/>
    <property type="evidence" value="ECO:0007669"/>
    <property type="project" value="TreeGrafter"/>
</dbReference>
<evidence type="ECO:0000256" key="3">
    <source>
        <dbReference type="ARBA" id="ARBA00006206"/>
    </source>
</evidence>
<evidence type="ECO:0000256" key="6">
    <source>
        <dbReference type="ARBA" id="ARBA00023235"/>
    </source>
</evidence>
<dbReference type="UniPathway" id="UPA00242"/>
<feature type="binding site" evidence="11">
    <location>
        <begin position="83"/>
        <end position="84"/>
    </location>
    <ligand>
        <name>beta-D-galactose</name>
        <dbReference type="ChEBI" id="CHEBI:27667"/>
    </ligand>
</feature>
<keyword evidence="7 8" id="KW-0119">Carbohydrate metabolism</keyword>